<feature type="region of interest" description="Disordered" evidence="1">
    <location>
        <begin position="119"/>
        <end position="173"/>
    </location>
</feature>
<evidence type="ECO:0000256" key="1">
    <source>
        <dbReference type="SAM" id="MobiDB-lite"/>
    </source>
</evidence>
<reference evidence="3" key="1">
    <citation type="submission" date="2022-08" db="EMBL/GenBank/DDBJ databases">
        <title>Novel sulfate-reducing endosymbionts in the free-living metamonad Anaeramoeba.</title>
        <authorList>
            <person name="Jerlstrom-Hultqvist J."/>
            <person name="Cepicka I."/>
            <person name="Gallot-Lavallee L."/>
            <person name="Salas-Leiva D."/>
            <person name="Curtis B.A."/>
            <person name="Zahonova K."/>
            <person name="Pipaliya S."/>
            <person name="Dacks J."/>
            <person name="Roger A.J."/>
        </authorList>
    </citation>
    <scope>NUCLEOTIDE SEQUENCE</scope>
    <source>
        <strain evidence="3">Schooner1</strain>
    </source>
</reference>
<feature type="domain" description="Myb-like" evidence="2">
    <location>
        <begin position="184"/>
        <end position="232"/>
    </location>
</feature>
<keyword evidence="4" id="KW-1185">Reference proteome</keyword>
<accession>A0ABQ8ZAD1</accession>
<dbReference type="InterPro" id="IPR009057">
    <property type="entry name" value="Homeodomain-like_sf"/>
</dbReference>
<gene>
    <name evidence="3" type="ORF">M0813_13090</name>
</gene>
<dbReference type="EMBL" id="JAOAOG010000028">
    <property type="protein sequence ID" value="KAJ6253675.1"/>
    <property type="molecule type" value="Genomic_DNA"/>
</dbReference>
<evidence type="ECO:0000259" key="2">
    <source>
        <dbReference type="PROSITE" id="PS50090"/>
    </source>
</evidence>
<proteinExistence type="predicted"/>
<organism evidence="3 4">
    <name type="scientific">Anaeramoeba flamelloides</name>
    <dbReference type="NCBI Taxonomy" id="1746091"/>
    <lineage>
        <taxon>Eukaryota</taxon>
        <taxon>Metamonada</taxon>
        <taxon>Anaeramoebidae</taxon>
        <taxon>Anaeramoeba</taxon>
    </lineage>
</organism>
<dbReference type="Pfam" id="PF00249">
    <property type="entry name" value="Myb_DNA-binding"/>
    <property type="match status" value="1"/>
</dbReference>
<dbReference type="SUPFAM" id="SSF46689">
    <property type="entry name" value="Homeodomain-like"/>
    <property type="match status" value="1"/>
</dbReference>
<feature type="compositionally biased region" description="Basic residues" evidence="1">
    <location>
        <begin position="126"/>
        <end position="168"/>
    </location>
</feature>
<dbReference type="SMART" id="SM00717">
    <property type="entry name" value="SANT"/>
    <property type="match status" value="1"/>
</dbReference>
<comment type="caution">
    <text evidence="3">The sequence shown here is derived from an EMBL/GenBank/DDBJ whole genome shotgun (WGS) entry which is preliminary data.</text>
</comment>
<name>A0ABQ8ZAD1_9EUKA</name>
<evidence type="ECO:0000313" key="3">
    <source>
        <dbReference type="EMBL" id="KAJ6253675.1"/>
    </source>
</evidence>
<sequence length="260" mass="31002">MNSPQTYPKNERINNLLIELHPYFSQRTQKEQEACLSLISLGFQQQQQQQSSSLISSPPSSPINFHNAEDFLKEDTFDEHSAVNRKRLHLDMGSESCETSESETDSFENELKQKTRTIKRTDPKRKTFKRTSRNKMVHQKRIVLKHRNKKLSTTKTSQRKKTNSKRSRRQETRPKAFANLRVFWSNEECCCLIDGINRFGVGKWAKIMRQTGYNFHMKRTPHDLKDKWRNLTKFHNMENLQAKYKYQQWLKHNQLNQQLN</sequence>
<dbReference type="CDD" id="cd11660">
    <property type="entry name" value="SANT_TRF"/>
    <property type="match status" value="1"/>
</dbReference>
<dbReference type="Gene3D" id="1.10.246.220">
    <property type="match status" value="1"/>
</dbReference>
<evidence type="ECO:0000313" key="4">
    <source>
        <dbReference type="Proteomes" id="UP001150062"/>
    </source>
</evidence>
<dbReference type="InterPro" id="IPR001005">
    <property type="entry name" value="SANT/Myb"/>
</dbReference>
<dbReference type="PROSITE" id="PS50090">
    <property type="entry name" value="MYB_LIKE"/>
    <property type="match status" value="1"/>
</dbReference>
<dbReference type="Proteomes" id="UP001150062">
    <property type="component" value="Unassembled WGS sequence"/>
</dbReference>
<dbReference type="PANTHER" id="PTHR47122">
    <property type="entry name" value="MYB-LIKE DNA-BINDING DOMAIN CONTAINING PROTEIN, EXPRESSED"/>
    <property type="match status" value="1"/>
</dbReference>
<protein>
    <submittedName>
        <fullName evidence="3">Telomeric repeat-binding factor 1</fullName>
    </submittedName>
</protein>
<dbReference type="PANTHER" id="PTHR47122:SF8">
    <property type="entry name" value="MYB-LIKE DOMAIN-CONTAINING PROTEIN"/>
    <property type="match status" value="1"/>
</dbReference>